<evidence type="ECO:0000313" key="2">
    <source>
        <dbReference type="Proteomes" id="UP000595070"/>
    </source>
</evidence>
<accession>A0ABX6TTC0</accession>
<gene>
    <name evidence="1" type="ORF">IMC75_00370</name>
</gene>
<evidence type="ECO:0008006" key="3">
    <source>
        <dbReference type="Google" id="ProtNLM"/>
    </source>
</evidence>
<dbReference type="EMBL" id="CP063079">
    <property type="protein sequence ID" value="QOQ88967.1"/>
    <property type="molecule type" value="Genomic_DNA"/>
</dbReference>
<sequence>MVFLIPLVLIISSIFLIDHFYFSKENEILKSQNQIEQKHTNKESKQKYIEDILNQK</sequence>
<dbReference type="Proteomes" id="UP000595070">
    <property type="component" value="Chromosome"/>
</dbReference>
<organism evidence="1 2">
    <name type="scientific">Campylobacter peloridis</name>
    <dbReference type="NCBI Taxonomy" id="488546"/>
    <lineage>
        <taxon>Bacteria</taxon>
        <taxon>Pseudomonadati</taxon>
        <taxon>Campylobacterota</taxon>
        <taxon>Epsilonproteobacteria</taxon>
        <taxon>Campylobacterales</taxon>
        <taxon>Campylobacteraceae</taxon>
        <taxon>Campylobacter</taxon>
    </lineage>
</organism>
<dbReference type="RefSeq" id="WP_167332819.1">
    <property type="nucleotide sequence ID" value="NZ_CP063079.1"/>
</dbReference>
<reference evidence="1 2" key="1">
    <citation type="submission" date="2020-10" db="EMBL/GenBank/DDBJ databases">
        <title>Campylobacter and Helicobacter PacBio genomes.</title>
        <authorList>
            <person name="Lane C."/>
        </authorList>
    </citation>
    <scope>NUCLEOTIDE SEQUENCE [LARGE SCALE GENOMIC DNA]</scope>
    <source>
        <strain evidence="1 2">2016D-0074</strain>
    </source>
</reference>
<name>A0ABX6TTC0_9BACT</name>
<keyword evidence="2" id="KW-1185">Reference proteome</keyword>
<proteinExistence type="predicted"/>
<evidence type="ECO:0000313" key="1">
    <source>
        <dbReference type="EMBL" id="QOQ88967.1"/>
    </source>
</evidence>
<protein>
    <recommendedName>
        <fullName evidence="3">Sec-independent protein translocase subunit TatA2</fullName>
    </recommendedName>
</protein>